<name>A0ABS9XWN9_9ACTN</name>
<gene>
    <name evidence="1" type="ORF">MQN93_43125</name>
</gene>
<dbReference type="Pfam" id="PF05866">
    <property type="entry name" value="RusA"/>
    <property type="match status" value="1"/>
</dbReference>
<dbReference type="RefSeq" id="WP_242713826.1">
    <property type="nucleotide sequence ID" value="NZ_JALDAX010000038.1"/>
</dbReference>
<dbReference type="Proteomes" id="UP001165270">
    <property type="component" value="Unassembled WGS sequence"/>
</dbReference>
<proteinExistence type="predicted"/>
<dbReference type="InterPro" id="IPR036614">
    <property type="entry name" value="RusA-like_sf"/>
</dbReference>
<dbReference type="Gene3D" id="3.30.1330.70">
    <property type="entry name" value="Holliday junction resolvase RusA"/>
    <property type="match status" value="1"/>
</dbReference>
<reference evidence="1" key="1">
    <citation type="submission" date="2022-03" db="EMBL/GenBank/DDBJ databases">
        <title>Streptomyces 7R015 and 7R016 isolated from Barleria lupulina in Thailand.</title>
        <authorList>
            <person name="Kanchanasin P."/>
            <person name="Phongsopitanun W."/>
            <person name="Tanasupawat S."/>
        </authorList>
    </citation>
    <scope>NUCLEOTIDE SEQUENCE</scope>
    <source>
        <strain evidence="1">7R016</strain>
    </source>
</reference>
<organism evidence="1 2">
    <name type="scientific">Streptomyces spinosisporus</name>
    <dbReference type="NCBI Taxonomy" id="2927582"/>
    <lineage>
        <taxon>Bacteria</taxon>
        <taxon>Bacillati</taxon>
        <taxon>Actinomycetota</taxon>
        <taxon>Actinomycetes</taxon>
        <taxon>Kitasatosporales</taxon>
        <taxon>Streptomycetaceae</taxon>
        <taxon>Streptomyces</taxon>
    </lineage>
</organism>
<dbReference type="SUPFAM" id="SSF103084">
    <property type="entry name" value="Holliday junction resolvase RusA"/>
    <property type="match status" value="1"/>
</dbReference>
<sequence>MTTHICETLATSQTAPDLEVVVRNHRPAPQGSKKHIGNGRMIEHSKRVKPWRDVVHEAAKAAMNDRWLAGRGEEILDGPLSVEVVFTVRKPASAPKRRVTWPTTRDSGDIDKLLRSTFDALTTSDAIADDSRVVEVTARKVFPGEGLDALDAPGAVIRVWKLTEAAAR</sequence>
<keyword evidence="2" id="KW-1185">Reference proteome</keyword>
<evidence type="ECO:0000313" key="1">
    <source>
        <dbReference type="EMBL" id="MCI3246494.1"/>
    </source>
</evidence>
<dbReference type="InterPro" id="IPR008822">
    <property type="entry name" value="Endonuclease_RusA-like"/>
</dbReference>
<comment type="caution">
    <text evidence="1">The sequence shown here is derived from an EMBL/GenBank/DDBJ whole genome shotgun (WGS) entry which is preliminary data.</text>
</comment>
<protein>
    <submittedName>
        <fullName evidence="1">RusA family crossover junction endodeoxyribonuclease</fullName>
    </submittedName>
</protein>
<evidence type="ECO:0000313" key="2">
    <source>
        <dbReference type="Proteomes" id="UP001165270"/>
    </source>
</evidence>
<accession>A0ABS9XWN9</accession>
<dbReference type="EMBL" id="JALDAX010000038">
    <property type="protein sequence ID" value="MCI3246494.1"/>
    <property type="molecule type" value="Genomic_DNA"/>
</dbReference>